<dbReference type="EMBL" id="CP034235">
    <property type="protein sequence ID" value="QGQ94088.1"/>
    <property type="molecule type" value="Genomic_DNA"/>
</dbReference>
<evidence type="ECO:0000313" key="3">
    <source>
        <dbReference type="Proteomes" id="UP000426246"/>
    </source>
</evidence>
<dbReference type="OrthoDB" id="9809586at2"/>
<dbReference type="Proteomes" id="UP000426246">
    <property type="component" value="Chromosome"/>
</dbReference>
<sequence>MRILILGGTVFLGRYLVEAALQSGHEITLFNRGQTNTELFPNINKLQGDRDGDLASLAGHKWDVVIDTSGYVPRIVEQTAQALKHTVEHYIYISSISVYADYQELGISEDYPLGVLADPHVEEINGETYGPLKALCEASLETILPGKVLTIRPGLIVGPHDPTDRFTYWPHRIKRGGEILVPGSKQRKLQFIDVRDLSEWIIRMAELKKTGVYNATGPRDVLTMETFVEACSPNEAYNWLEDEYLLEHKVKVFTELPFWIPAKDEKSAGFMQVNIDKALEAGLSFRPLSETIRDTLAWLEQRSAPFAHGMTSLREQQLISNYSQR</sequence>
<proteinExistence type="predicted"/>
<dbReference type="PANTHER" id="PTHR43245">
    <property type="entry name" value="BIFUNCTIONAL POLYMYXIN RESISTANCE PROTEIN ARNA"/>
    <property type="match status" value="1"/>
</dbReference>
<dbReference type="InterPro" id="IPR036291">
    <property type="entry name" value="NAD(P)-bd_dom_sf"/>
</dbReference>
<dbReference type="Pfam" id="PF01370">
    <property type="entry name" value="Epimerase"/>
    <property type="match status" value="1"/>
</dbReference>
<dbReference type="KEGG" id="ppsc:EHS13_03785"/>
<feature type="domain" description="NAD-dependent epimerase/dehydratase" evidence="1">
    <location>
        <begin position="3"/>
        <end position="214"/>
    </location>
</feature>
<dbReference type="RefSeq" id="WP_155699085.1">
    <property type="nucleotide sequence ID" value="NZ_CP034235.1"/>
</dbReference>
<organism evidence="2 3">
    <name type="scientific">Paenibacillus psychroresistens</name>
    <dbReference type="NCBI Taxonomy" id="1778678"/>
    <lineage>
        <taxon>Bacteria</taxon>
        <taxon>Bacillati</taxon>
        <taxon>Bacillota</taxon>
        <taxon>Bacilli</taxon>
        <taxon>Bacillales</taxon>
        <taxon>Paenibacillaceae</taxon>
        <taxon>Paenibacillus</taxon>
    </lineage>
</organism>
<reference evidence="3" key="1">
    <citation type="submission" date="2018-11" db="EMBL/GenBank/DDBJ databases">
        <title>Complete genome sequence of Paenibacillus sp. ML311-T8.</title>
        <authorList>
            <person name="Nam Y.-D."/>
            <person name="Kang J."/>
            <person name="Chung W.-H."/>
            <person name="Park Y.S."/>
        </authorList>
    </citation>
    <scope>NUCLEOTIDE SEQUENCE [LARGE SCALE GENOMIC DNA]</scope>
    <source>
        <strain evidence="3">ML311-T8</strain>
    </source>
</reference>
<keyword evidence="3" id="KW-1185">Reference proteome</keyword>
<dbReference type="AlphaFoldDB" id="A0A6B8RF86"/>
<gene>
    <name evidence="2" type="ORF">EHS13_03785</name>
</gene>
<accession>A0A6B8RF86</accession>
<dbReference type="InterPro" id="IPR001509">
    <property type="entry name" value="Epimerase_deHydtase"/>
</dbReference>
<evidence type="ECO:0000313" key="2">
    <source>
        <dbReference type="EMBL" id="QGQ94088.1"/>
    </source>
</evidence>
<dbReference type="Gene3D" id="3.40.50.720">
    <property type="entry name" value="NAD(P)-binding Rossmann-like Domain"/>
    <property type="match status" value="1"/>
</dbReference>
<name>A0A6B8RF86_9BACL</name>
<evidence type="ECO:0000259" key="1">
    <source>
        <dbReference type="Pfam" id="PF01370"/>
    </source>
</evidence>
<protein>
    <submittedName>
        <fullName evidence="2">NAD-dependent epimerase/dehydratase family protein</fullName>
    </submittedName>
</protein>
<dbReference type="SUPFAM" id="SSF51735">
    <property type="entry name" value="NAD(P)-binding Rossmann-fold domains"/>
    <property type="match status" value="1"/>
</dbReference>
<dbReference type="PANTHER" id="PTHR43245:SF13">
    <property type="entry name" value="UDP-D-APIOSE_UDP-D-XYLOSE SYNTHASE 2"/>
    <property type="match status" value="1"/>
</dbReference>
<dbReference type="InterPro" id="IPR050177">
    <property type="entry name" value="Lipid_A_modif_metabolic_enz"/>
</dbReference>